<dbReference type="PRINTS" id="PR00368">
    <property type="entry name" value="FADPNR"/>
</dbReference>
<dbReference type="EMBL" id="QBMN01000050">
    <property type="protein sequence ID" value="PZO42268.1"/>
    <property type="molecule type" value="Genomic_DNA"/>
</dbReference>
<evidence type="ECO:0000256" key="2">
    <source>
        <dbReference type="ARBA" id="ARBA00005272"/>
    </source>
</evidence>
<dbReference type="AlphaFoldDB" id="A0A2W4YGR6"/>
<comment type="cofactor">
    <cofactor evidence="1">
        <name>FAD</name>
        <dbReference type="ChEBI" id="CHEBI:57692"/>
    </cofactor>
</comment>
<name>A0A2W4YGR6_9CYAN</name>
<dbReference type="InterPro" id="IPR051169">
    <property type="entry name" value="NADH-Q_oxidoreductase"/>
</dbReference>
<evidence type="ECO:0000256" key="5">
    <source>
        <dbReference type="ARBA" id="ARBA00023002"/>
    </source>
</evidence>
<dbReference type="InterPro" id="IPR036188">
    <property type="entry name" value="FAD/NAD-bd_sf"/>
</dbReference>
<comment type="similarity">
    <text evidence="2">Belongs to the NADH dehydrogenase family.</text>
</comment>
<comment type="caution">
    <text evidence="7">The sequence shown here is derived from an EMBL/GenBank/DDBJ whole genome shotgun (WGS) entry which is preliminary data.</text>
</comment>
<dbReference type="GO" id="GO:0003955">
    <property type="term" value="F:NAD(P)H dehydrogenase (quinone) activity"/>
    <property type="evidence" value="ECO:0007669"/>
    <property type="project" value="TreeGrafter"/>
</dbReference>
<evidence type="ECO:0000256" key="1">
    <source>
        <dbReference type="ARBA" id="ARBA00001974"/>
    </source>
</evidence>
<evidence type="ECO:0000259" key="6">
    <source>
        <dbReference type="Pfam" id="PF07992"/>
    </source>
</evidence>
<proteinExistence type="inferred from homology"/>
<accession>A0A2W4YGR6</accession>
<evidence type="ECO:0000256" key="4">
    <source>
        <dbReference type="ARBA" id="ARBA00022827"/>
    </source>
</evidence>
<sequence length="404" mass="44175">MADAPQSICILGGGFGGLYTALRLSNLPWEGTPPTITLVDCNDRFLFLPLLYELVTDELQTWEIAPPYAELLAGTPVQFRQAGVTGIDLDQHRVSLSDGTLLTYDRLVLALGGTTPMDMAPGVAEHALAFRTLQDAYQLKDRLRLLEASDAEKIRVAVVGGGYSGVELACKVAEHLGERGRVRLIERTDTLLRTSPEYNREVSQKALSDLGVWVDLETAVESVGADTISLTFREQTDILPVDLVLWTVGTKVNAAIADLPLKHNDRQQIVVQPTLESIDRPGVYALGDVADCRDADGQQVPATAQVALQQSDFVGWNVWASLSAGEASSAKNRPQMPFRYTHLGEMLTLGNSRATLTGLGIQLDGELAHVARRLAYLYRMPTFSHQVRVGLNWMTKPLRDLLSA</sequence>
<dbReference type="SUPFAM" id="SSF51905">
    <property type="entry name" value="FAD/NAD(P)-binding domain"/>
    <property type="match status" value="2"/>
</dbReference>
<feature type="domain" description="FAD/NAD(P)-binding" evidence="6">
    <location>
        <begin position="7"/>
        <end position="310"/>
    </location>
</feature>
<dbReference type="Proteomes" id="UP000249081">
    <property type="component" value="Unassembled WGS sequence"/>
</dbReference>
<dbReference type="PANTHER" id="PTHR42913:SF4">
    <property type="entry name" value="ALTERNATIVE NAD(P)H-UBIQUINONE OXIDOREDUCTASE C1, CHLOROPLASTIC_MITOCHONDRIAL"/>
    <property type="match status" value="1"/>
</dbReference>
<keyword evidence="5" id="KW-0560">Oxidoreductase</keyword>
<evidence type="ECO:0000313" key="7">
    <source>
        <dbReference type="EMBL" id="PZO42268.1"/>
    </source>
</evidence>
<reference evidence="8" key="1">
    <citation type="submission" date="2018-04" db="EMBL/GenBank/DDBJ databases">
        <authorList>
            <person name="Cornet L."/>
        </authorList>
    </citation>
    <scope>NUCLEOTIDE SEQUENCE [LARGE SCALE GENOMIC DNA]</scope>
</reference>
<dbReference type="Gene3D" id="3.50.50.100">
    <property type="match status" value="1"/>
</dbReference>
<dbReference type="Pfam" id="PF07992">
    <property type="entry name" value="Pyr_redox_2"/>
    <property type="match status" value="1"/>
</dbReference>
<keyword evidence="3" id="KW-0285">Flavoprotein</keyword>
<protein>
    <submittedName>
        <fullName evidence="7">FAD-dependent oxidoreductase</fullName>
    </submittedName>
</protein>
<dbReference type="PANTHER" id="PTHR42913">
    <property type="entry name" value="APOPTOSIS-INDUCING FACTOR 1"/>
    <property type="match status" value="1"/>
</dbReference>
<organism evidence="7 8">
    <name type="scientific">Shackletoniella antarctica</name>
    <dbReference type="NCBI Taxonomy" id="268115"/>
    <lineage>
        <taxon>Bacteria</taxon>
        <taxon>Bacillati</taxon>
        <taxon>Cyanobacteriota</taxon>
        <taxon>Cyanophyceae</taxon>
        <taxon>Oculatellales</taxon>
        <taxon>Oculatellaceae</taxon>
        <taxon>Shackletoniella</taxon>
    </lineage>
</organism>
<evidence type="ECO:0000256" key="3">
    <source>
        <dbReference type="ARBA" id="ARBA00022630"/>
    </source>
</evidence>
<keyword evidence="4" id="KW-0274">FAD</keyword>
<evidence type="ECO:0000313" key="8">
    <source>
        <dbReference type="Proteomes" id="UP000249081"/>
    </source>
</evidence>
<dbReference type="GO" id="GO:0019646">
    <property type="term" value="P:aerobic electron transport chain"/>
    <property type="evidence" value="ECO:0007669"/>
    <property type="project" value="TreeGrafter"/>
</dbReference>
<dbReference type="InterPro" id="IPR023753">
    <property type="entry name" value="FAD/NAD-binding_dom"/>
</dbReference>
<gene>
    <name evidence="7" type="ORF">DCF17_09060</name>
</gene>
<reference evidence="7 8" key="2">
    <citation type="submission" date="2018-06" db="EMBL/GenBank/DDBJ databases">
        <title>Metagenomic assembly of (sub)arctic Cyanobacteria and their associated microbiome from non-axenic cultures.</title>
        <authorList>
            <person name="Baurain D."/>
        </authorList>
    </citation>
    <scope>NUCLEOTIDE SEQUENCE [LARGE SCALE GENOMIC DNA]</scope>
    <source>
        <strain evidence="7">ULC041bin1</strain>
    </source>
</reference>
<dbReference type="PRINTS" id="PR00411">
    <property type="entry name" value="PNDRDTASEI"/>
</dbReference>